<proteinExistence type="predicted"/>
<keyword evidence="3" id="KW-0255">Endonuclease</keyword>
<dbReference type="GO" id="GO:0016788">
    <property type="term" value="F:hydrolase activity, acting on ester bonds"/>
    <property type="evidence" value="ECO:0007669"/>
    <property type="project" value="InterPro"/>
</dbReference>
<comment type="caution">
    <text evidence="8">The sequence shown here is derived from an EMBL/GenBank/DDBJ whole genome shotgun (WGS) entry which is preliminary data.</text>
</comment>
<evidence type="ECO:0000256" key="7">
    <source>
        <dbReference type="SAM" id="Phobius"/>
    </source>
</evidence>
<organism evidence="8 9">
    <name type="scientific">Pseudoduganella ginsengisoli</name>
    <dbReference type="NCBI Taxonomy" id="1462440"/>
    <lineage>
        <taxon>Bacteria</taxon>
        <taxon>Pseudomonadati</taxon>
        <taxon>Pseudomonadota</taxon>
        <taxon>Betaproteobacteria</taxon>
        <taxon>Burkholderiales</taxon>
        <taxon>Oxalobacteraceae</taxon>
        <taxon>Telluria group</taxon>
        <taxon>Pseudoduganella</taxon>
    </lineage>
</organism>
<name>A0A6L6Q8C1_9BURK</name>
<keyword evidence="4" id="KW-0378">Hydrolase</keyword>
<keyword evidence="7" id="KW-0812">Transmembrane</keyword>
<dbReference type="Gene3D" id="1.10.575.10">
    <property type="entry name" value="P1 Nuclease"/>
    <property type="match status" value="1"/>
</dbReference>
<dbReference type="GO" id="GO:0046872">
    <property type="term" value="F:metal ion binding"/>
    <property type="evidence" value="ECO:0007669"/>
    <property type="project" value="UniProtKB-KW"/>
</dbReference>
<keyword evidence="6" id="KW-0325">Glycoprotein</keyword>
<keyword evidence="7" id="KW-1133">Transmembrane helix</keyword>
<keyword evidence="9" id="KW-1185">Reference proteome</keyword>
<dbReference type="SUPFAM" id="SSF48537">
    <property type="entry name" value="Phospholipase C/P1 nuclease"/>
    <property type="match status" value="1"/>
</dbReference>
<dbReference type="InterPro" id="IPR003154">
    <property type="entry name" value="S1/P1nuclease"/>
</dbReference>
<dbReference type="InterPro" id="IPR008947">
    <property type="entry name" value="PLipase_C/P1_nuclease_dom_sf"/>
</dbReference>
<feature type="transmembrane region" description="Helical" evidence="7">
    <location>
        <begin position="27"/>
        <end position="45"/>
    </location>
</feature>
<keyword evidence="7" id="KW-0472">Membrane</keyword>
<keyword evidence="1" id="KW-0540">Nuclease</keyword>
<evidence type="ECO:0000313" key="9">
    <source>
        <dbReference type="Proteomes" id="UP000484015"/>
    </source>
</evidence>
<protein>
    <submittedName>
        <fullName evidence="8">Uncharacterized protein</fullName>
    </submittedName>
</protein>
<keyword evidence="5" id="KW-1015">Disulfide bond</keyword>
<keyword evidence="2" id="KW-0479">Metal-binding</keyword>
<dbReference type="EMBL" id="WNLA01000031">
    <property type="protein sequence ID" value="MTW05845.1"/>
    <property type="molecule type" value="Genomic_DNA"/>
</dbReference>
<dbReference type="GO" id="GO:0003676">
    <property type="term" value="F:nucleic acid binding"/>
    <property type="evidence" value="ECO:0007669"/>
    <property type="project" value="InterPro"/>
</dbReference>
<dbReference type="AlphaFoldDB" id="A0A6L6Q8C1"/>
<gene>
    <name evidence="8" type="ORF">GM668_27585</name>
</gene>
<evidence type="ECO:0000256" key="5">
    <source>
        <dbReference type="ARBA" id="ARBA00023157"/>
    </source>
</evidence>
<accession>A0A6L6Q8C1</accession>
<dbReference type="GO" id="GO:0006308">
    <property type="term" value="P:DNA catabolic process"/>
    <property type="evidence" value="ECO:0007669"/>
    <property type="project" value="InterPro"/>
</dbReference>
<dbReference type="Proteomes" id="UP000484015">
    <property type="component" value="Unassembled WGS sequence"/>
</dbReference>
<evidence type="ECO:0000256" key="3">
    <source>
        <dbReference type="ARBA" id="ARBA00022759"/>
    </source>
</evidence>
<reference evidence="8 9" key="1">
    <citation type="submission" date="2019-11" db="EMBL/GenBank/DDBJ databases">
        <title>Type strains purchased from KCTC, JCM and DSMZ.</title>
        <authorList>
            <person name="Lu H."/>
        </authorList>
    </citation>
    <scope>NUCLEOTIDE SEQUENCE [LARGE SCALE GENOMIC DNA]</scope>
    <source>
        <strain evidence="8 9">KCTC 42409</strain>
    </source>
</reference>
<evidence type="ECO:0000256" key="4">
    <source>
        <dbReference type="ARBA" id="ARBA00022801"/>
    </source>
</evidence>
<sequence length="466" mass="52133">MQSHAHSLPESIMKDMLDIASKITDPLAVASLCALIFFSVIKLMIKKGLIPQAEKGHAKEIILTIINKLFILSLAGMIMGFSGFLLVKLLSNMDKSQRIERAEEEGNKLQTTVALSTNILQLYANSKLPDQRTNLVKAEEKLHSQVDHYRKILKDNTYYNIAPSPQSIHYLNAAEETITSVRWALSADIPTQPVQVPDAPAAAPSYSPVALPARIEPPMQTERPADKPLPHTIAIPVLIATNLVAPNNAAGIGWILNGDSFIQLVHRRYMEAPRMRYAFDANLPNIPVTFEQFEENRDCPQPCITTILREKILQLQSGSLGAKREALADIAFIVARIHEPLCCTALSEKQNSNRKIFILEHRPTTLGTIWHSTIPASIISDSDDAEYAHGLVENYGRDGFEPNSQAASWITGSHRQAVEIYRKFGNRNYVHLTNEYLVAAEHREIMNRQLLFAGKRLAYILNYGRM</sequence>
<evidence type="ECO:0000256" key="2">
    <source>
        <dbReference type="ARBA" id="ARBA00022723"/>
    </source>
</evidence>
<evidence type="ECO:0000256" key="1">
    <source>
        <dbReference type="ARBA" id="ARBA00022722"/>
    </source>
</evidence>
<evidence type="ECO:0000256" key="6">
    <source>
        <dbReference type="ARBA" id="ARBA00023180"/>
    </source>
</evidence>
<dbReference type="GO" id="GO:0004519">
    <property type="term" value="F:endonuclease activity"/>
    <property type="evidence" value="ECO:0007669"/>
    <property type="project" value="UniProtKB-KW"/>
</dbReference>
<feature type="transmembrane region" description="Helical" evidence="7">
    <location>
        <begin position="65"/>
        <end position="87"/>
    </location>
</feature>
<dbReference type="OrthoDB" id="267579at2"/>
<dbReference type="Pfam" id="PF02265">
    <property type="entry name" value="S1-P1_nuclease"/>
    <property type="match status" value="1"/>
</dbReference>
<evidence type="ECO:0000313" key="8">
    <source>
        <dbReference type="EMBL" id="MTW05845.1"/>
    </source>
</evidence>